<keyword evidence="2" id="KW-0812">Transmembrane</keyword>
<dbReference type="SUPFAM" id="SSF55073">
    <property type="entry name" value="Nucleotide cyclase"/>
    <property type="match status" value="1"/>
</dbReference>
<evidence type="ECO:0000256" key="2">
    <source>
        <dbReference type="SAM" id="Phobius"/>
    </source>
</evidence>
<dbReference type="CDD" id="cd01949">
    <property type="entry name" value="GGDEF"/>
    <property type="match status" value="1"/>
</dbReference>
<name>A0ABQ2ETK5_9DEIO</name>
<dbReference type="SUPFAM" id="SSF141868">
    <property type="entry name" value="EAL domain-like"/>
    <property type="match status" value="1"/>
</dbReference>
<comment type="caution">
    <text evidence="5">The sequence shown here is derived from an EMBL/GenBank/DDBJ whole genome shotgun (WGS) entry which is preliminary data.</text>
</comment>
<feature type="transmembrane region" description="Helical" evidence="2">
    <location>
        <begin position="133"/>
        <end position="154"/>
    </location>
</feature>
<dbReference type="Gene3D" id="3.30.70.270">
    <property type="match status" value="1"/>
</dbReference>
<keyword evidence="2" id="KW-1133">Transmembrane helix</keyword>
<feature type="transmembrane region" description="Helical" evidence="2">
    <location>
        <begin position="166"/>
        <end position="186"/>
    </location>
</feature>
<dbReference type="SMART" id="SM00052">
    <property type="entry name" value="EAL"/>
    <property type="match status" value="1"/>
</dbReference>
<dbReference type="InterPro" id="IPR029787">
    <property type="entry name" value="Nucleotide_cyclase"/>
</dbReference>
<feature type="domain" description="GGDEF" evidence="4">
    <location>
        <begin position="232"/>
        <end position="363"/>
    </location>
</feature>
<dbReference type="InterPro" id="IPR052155">
    <property type="entry name" value="Biofilm_reg_signaling"/>
</dbReference>
<feature type="transmembrane region" description="Helical" evidence="2">
    <location>
        <begin position="48"/>
        <end position="65"/>
    </location>
</feature>
<dbReference type="PANTHER" id="PTHR44757:SF2">
    <property type="entry name" value="BIOFILM ARCHITECTURE MAINTENANCE PROTEIN MBAA"/>
    <property type="match status" value="1"/>
</dbReference>
<keyword evidence="2" id="KW-0472">Membrane</keyword>
<dbReference type="InterPro" id="IPR035919">
    <property type="entry name" value="EAL_sf"/>
</dbReference>
<dbReference type="InterPro" id="IPR043128">
    <property type="entry name" value="Rev_trsase/Diguanyl_cyclase"/>
</dbReference>
<dbReference type="NCBIfam" id="TIGR00254">
    <property type="entry name" value="GGDEF"/>
    <property type="match status" value="1"/>
</dbReference>
<evidence type="ECO:0000313" key="5">
    <source>
        <dbReference type="EMBL" id="GGK24934.1"/>
    </source>
</evidence>
<dbReference type="Proteomes" id="UP000647587">
    <property type="component" value="Unassembled WGS sequence"/>
</dbReference>
<feature type="region of interest" description="Disordered" evidence="1">
    <location>
        <begin position="629"/>
        <end position="654"/>
    </location>
</feature>
<evidence type="ECO:0000256" key="1">
    <source>
        <dbReference type="SAM" id="MobiDB-lite"/>
    </source>
</evidence>
<dbReference type="CDD" id="cd01948">
    <property type="entry name" value="EAL"/>
    <property type="match status" value="1"/>
</dbReference>
<gene>
    <name evidence="5" type="ORF">GCM10008955_18230</name>
</gene>
<organism evidence="5 6">
    <name type="scientific">Deinococcus malanensis</name>
    <dbReference type="NCBI Taxonomy" id="1706855"/>
    <lineage>
        <taxon>Bacteria</taxon>
        <taxon>Thermotogati</taxon>
        <taxon>Deinococcota</taxon>
        <taxon>Deinococci</taxon>
        <taxon>Deinococcales</taxon>
        <taxon>Deinococcaceae</taxon>
        <taxon>Deinococcus</taxon>
    </lineage>
</organism>
<evidence type="ECO:0000259" key="4">
    <source>
        <dbReference type="PROSITE" id="PS50887"/>
    </source>
</evidence>
<keyword evidence="6" id="KW-1185">Reference proteome</keyword>
<dbReference type="Pfam" id="PF00563">
    <property type="entry name" value="EAL"/>
    <property type="match status" value="1"/>
</dbReference>
<evidence type="ECO:0000313" key="6">
    <source>
        <dbReference type="Proteomes" id="UP000647587"/>
    </source>
</evidence>
<dbReference type="InterPro" id="IPR001633">
    <property type="entry name" value="EAL_dom"/>
</dbReference>
<protein>
    <recommendedName>
        <fullName evidence="7">EAL domain-containing protein</fullName>
    </recommendedName>
</protein>
<dbReference type="PANTHER" id="PTHR44757">
    <property type="entry name" value="DIGUANYLATE CYCLASE DGCP"/>
    <property type="match status" value="1"/>
</dbReference>
<reference evidence="6" key="1">
    <citation type="journal article" date="2019" name="Int. J. Syst. Evol. Microbiol.">
        <title>The Global Catalogue of Microorganisms (GCM) 10K type strain sequencing project: providing services to taxonomists for standard genome sequencing and annotation.</title>
        <authorList>
            <consortium name="The Broad Institute Genomics Platform"/>
            <consortium name="The Broad Institute Genome Sequencing Center for Infectious Disease"/>
            <person name="Wu L."/>
            <person name="Ma J."/>
        </authorList>
    </citation>
    <scope>NUCLEOTIDE SEQUENCE [LARGE SCALE GENOMIC DNA]</scope>
    <source>
        <strain evidence="6">JCM 30331</strain>
    </source>
</reference>
<evidence type="ECO:0008006" key="7">
    <source>
        <dbReference type="Google" id="ProtNLM"/>
    </source>
</evidence>
<sequence length="654" mass="71853">MSAPPFAQDTPPGGRRLLLTSLLLTLAGTLLAVVLARNDHWDLHYDRPLYAVLAVTMTLLWWSTWQGWLSLHRSTQALIGCAAIFMALKLSLLGAVGVDQGVTMQELMESLSWLAPVMAWALATAFSDQMRRFLTGLLWLVALLSAVLVAQRSFVLGEMDRDLLRVALQLNLAAWVVYYGTGFYLLRTSALSRLESEQETLRQLAYHDLLTGLPGRLSLERQLDGLTRPEVQPFALLFVDVDSFKVINDTLGHAAGDRLLKALSSELSRVAGENAQVFRLSGDEFVVLLPGVSGTEAETIARRIQEEAPRLPSARVGVETTLSIGLSLCPEDAQTPSELLRHADSAMYAVKRSGRGHVRRYRPDQHAATERFQLLARELGHALARHELRLVYQPIFSLTDGEIVKIEALARWQHPVLGPVGPDEFIPVAERVGLITPIGLWVLHEACRQLTHLPDLLLSVNVSGLQLMRRDFVPGVLEILNGLEITPTRLELELTETSLLHEDARAVAALQALQAHGVQVALDDFGAGYSNLTRLRDLPISDVKLDRSFVSCFLNDDDQQRHQAEQLLRGVLDIARSLNVTVTAEGLETPGLVRLAMEMGCDLGQGYALSLPLSAPDLQELVSRQPLSAASHSVPPVEGATTHIWSGPEGSGFH</sequence>
<dbReference type="SMART" id="SM00267">
    <property type="entry name" value="GGDEF"/>
    <property type="match status" value="1"/>
</dbReference>
<feature type="transmembrane region" description="Helical" evidence="2">
    <location>
        <begin position="77"/>
        <end position="98"/>
    </location>
</feature>
<feature type="transmembrane region" description="Helical" evidence="2">
    <location>
        <begin position="110"/>
        <end position="126"/>
    </location>
</feature>
<evidence type="ECO:0000259" key="3">
    <source>
        <dbReference type="PROSITE" id="PS50883"/>
    </source>
</evidence>
<dbReference type="PROSITE" id="PS50883">
    <property type="entry name" value="EAL"/>
    <property type="match status" value="1"/>
</dbReference>
<dbReference type="InterPro" id="IPR000160">
    <property type="entry name" value="GGDEF_dom"/>
</dbReference>
<dbReference type="Pfam" id="PF00990">
    <property type="entry name" value="GGDEF"/>
    <property type="match status" value="1"/>
</dbReference>
<dbReference type="Gene3D" id="3.20.20.450">
    <property type="entry name" value="EAL domain"/>
    <property type="match status" value="1"/>
</dbReference>
<dbReference type="PROSITE" id="PS50887">
    <property type="entry name" value="GGDEF"/>
    <property type="match status" value="1"/>
</dbReference>
<feature type="domain" description="EAL" evidence="3">
    <location>
        <begin position="372"/>
        <end position="626"/>
    </location>
</feature>
<dbReference type="RefSeq" id="WP_189007046.1">
    <property type="nucleotide sequence ID" value="NZ_BMPP01000006.1"/>
</dbReference>
<accession>A0ABQ2ETK5</accession>
<proteinExistence type="predicted"/>
<dbReference type="EMBL" id="BMPP01000006">
    <property type="protein sequence ID" value="GGK24934.1"/>
    <property type="molecule type" value="Genomic_DNA"/>
</dbReference>